<evidence type="ECO:0000313" key="1">
    <source>
        <dbReference type="EMBL" id="EOY01175.1"/>
    </source>
</evidence>
<gene>
    <name evidence="1" type="ORF">TCM_011109</name>
</gene>
<dbReference type="Proteomes" id="UP000026915">
    <property type="component" value="Chromosome 2"/>
</dbReference>
<reference evidence="1 2" key="1">
    <citation type="journal article" date="2013" name="Genome Biol.">
        <title>The genome sequence of the most widely cultivated cacao type and its use to identify candidate genes regulating pod color.</title>
        <authorList>
            <person name="Motamayor J.C."/>
            <person name="Mockaitis K."/>
            <person name="Schmutz J."/>
            <person name="Haiminen N."/>
            <person name="Iii D.L."/>
            <person name="Cornejo O."/>
            <person name="Findley S.D."/>
            <person name="Zheng P."/>
            <person name="Utro F."/>
            <person name="Royaert S."/>
            <person name="Saski C."/>
            <person name="Jenkins J."/>
            <person name="Podicheti R."/>
            <person name="Zhao M."/>
            <person name="Scheffler B.E."/>
            <person name="Stack J.C."/>
            <person name="Feltus F.A."/>
            <person name="Mustiga G.M."/>
            <person name="Amores F."/>
            <person name="Phillips W."/>
            <person name="Marelli J.P."/>
            <person name="May G.D."/>
            <person name="Shapiro H."/>
            <person name="Ma J."/>
            <person name="Bustamante C.D."/>
            <person name="Schnell R.J."/>
            <person name="Main D."/>
            <person name="Gilbert D."/>
            <person name="Parida L."/>
            <person name="Kuhn D.N."/>
        </authorList>
    </citation>
    <scope>NUCLEOTIDE SEQUENCE [LARGE SCALE GENOMIC DNA]</scope>
    <source>
        <strain evidence="2">cv. Matina 1-6</strain>
    </source>
</reference>
<dbReference type="Gene3D" id="1.20.140.40">
    <property type="entry name" value="Invertase/pectin methylesterase inhibitor family protein"/>
    <property type="match status" value="1"/>
</dbReference>
<organism evidence="1 2">
    <name type="scientific">Theobroma cacao</name>
    <name type="common">Cacao</name>
    <name type="synonym">Cocoa</name>
    <dbReference type="NCBI Taxonomy" id="3641"/>
    <lineage>
        <taxon>Eukaryota</taxon>
        <taxon>Viridiplantae</taxon>
        <taxon>Streptophyta</taxon>
        <taxon>Embryophyta</taxon>
        <taxon>Tracheophyta</taxon>
        <taxon>Spermatophyta</taxon>
        <taxon>Magnoliopsida</taxon>
        <taxon>eudicotyledons</taxon>
        <taxon>Gunneridae</taxon>
        <taxon>Pentapetalae</taxon>
        <taxon>rosids</taxon>
        <taxon>malvids</taxon>
        <taxon>Malvales</taxon>
        <taxon>Malvaceae</taxon>
        <taxon>Byttnerioideae</taxon>
        <taxon>Theobroma</taxon>
    </lineage>
</organism>
<evidence type="ECO:0000313" key="2">
    <source>
        <dbReference type="Proteomes" id="UP000026915"/>
    </source>
</evidence>
<proteinExistence type="predicted"/>
<dbReference type="EMBL" id="CM001880">
    <property type="protein sequence ID" value="EOY01175.1"/>
    <property type="molecule type" value="Genomic_DNA"/>
</dbReference>
<dbReference type="InterPro" id="IPR035513">
    <property type="entry name" value="Invertase/methylesterase_inhib"/>
</dbReference>
<dbReference type="HOGENOM" id="CLU_2053927_0_0_1"/>
<keyword evidence="2" id="KW-1185">Reference proteome</keyword>
<dbReference type="NCBIfam" id="TIGR01614">
    <property type="entry name" value="PME_inhib"/>
    <property type="match status" value="1"/>
</dbReference>
<dbReference type="InterPro" id="IPR006501">
    <property type="entry name" value="Pectinesterase_inhib_dom"/>
</dbReference>
<dbReference type="Gramene" id="EOY01175">
    <property type="protein sequence ID" value="EOY01175"/>
    <property type="gene ID" value="TCM_011109"/>
</dbReference>
<accession>A0A061E887</accession>
<protein>
    <submittedName>
        <fullName evidence="1">Uncharacterized protein</fullName>
    </submittedName>
</protein>
<sequence>MTHSLSRRHYCRLYLNISQNFPGCKFNPEEIIRLHFVLFSCYILSPSFAATSSSPTKLVDKVCNQTSNYTFCVEALDSDPRTPAADAYQLAYLNATATQYRIAELLNDNNTSIFANMITT</sequence>
<dbReference type="SUPFAM" id="SSF101148">
    <property type="entry name" value="Plant invertase/pectin methylesterase inhibitor"/>
    <property type="match status" value="1"/>
</dbReference>
<dbReference type="AlphaFoldDB" id="A0A061E887"/>
<dbReference type="InParanoid" id="A0A061E887"/>
<name>A0A061E887_THECC</name>
<dbReference type="GO" id="GO:0004857">
    <property type="term" value="F:enzyme inhibitor activity"/>
    <property type="evidence" value="ECO:0007669"/>
    <property type="project" value="InterPro"/>
</dbReference>